<feature type="domain" description="Tyrosine specific protein phosphatases" evidence="7">
    <location>
        <begin position="120"/>
        <end position="178"/>
    </location>
</feature>
<dbReference type="EC" id="3.1.3.48" evidence="2"/>
<evidence type="ECO:0000256" key="5">
    <source>
        <dbReference type="SAM" id="MobiDB-lite"/>
    </source>
</evidence>
<feature type="region of interest" description="Disordered" evidence="5">
    <location>
        <begin position="1"/>
        <end position="21"/>
    </location>
</feature>
<evidence type="ECO:0000256" key="3">
    <source>
        <dbReference type="ARBA" id="ARBA00022801"/>
    </source>
</evidence>
<evidence type="ECO:0000256" key="4">
    <source>
        <dbReference type="ARBA" id="ARBA00022912"/>
    </source>
</evidence>
<evidence type="ECO:0000313" key="8">
    <source>
        <dbReference type="EMBL" id="GAN11219.1"/>
    </source>
</evidence>
<dbReference type="PROSITE" id="PS00383">
    <property type="entry name" value="TYR_PHOSPHATASE_1"/>
    <property type="match status" value="1"/>
</dbReference>
<dbReference type="STRING" id="91626.A0A0C9MUY0"/>
<evidence type="ECO:0000259" key="7">
    <source>
        <dbReference type="PROSITE" id="PS50056"/>
    </source>
</evidence>
<feature type="region of interest" description="Disordered" evidence="5">
    <location>
        <begin position="336"/>
        <end position="375"/>
    </location>
</feature>
<gene>
    <name evidence="8" type="ORF">MAM1_0507d10778</name>
</gene>
<dbReference type="PROSITE" id="PS50056">
    <property type="entry name" value="TYR_PHOSPHATASE_2"/>
    <property type="match status" value="1"/>
</dbReference>
<dbReference type="GO" id="GO:0033550">
    <property type="term" value="F:MAP kinase tyrosine phosphatase activity"/>
    <property type="evidence" value="ECO:0007669"/>
    <property type="project" value="TreeGrafter"/>
</dbReference>
<dbReference type="CDD" id="cd14498">
    <property type="entry name" value="DSP"/>
    <property type="match status" value="1"/>
</dbReference>
<dbReference type="InterPro" id="IPR016130">
    <property type="entry name" value="Tyr_Pase_AS"/>
</dbReference>
<dbReference type="GO" id="GO:0017017">
    <property type="term" value="F:MAP kinase tyrosine/serine/threonine phosphatase activity"/>
    <property type="evidence" value="ECO:0007669"/>
    <property type="project" value="TreeGrafter"/>
</dbReference>
<feature type="region of interest" description="Disordered" evidence="5">
    <location>
        <begin position="238"/>
        <end position="261"/>
    </location>
</feature>
<dbReference type="PANTHER" id="PTHR10159">
    <property type="entry name" value="DUAL SPECIFICITY PROTEIN PHOSPHATASE"/>
    <property type="match status" value="1"/>
</dbReference>
<evidence type="ECO:0000256" key="1">
    <source>
        <dbReference type="ARBA" id="ARBA00008601"/>
    </source>
</evidence>
<feature type="domain" description="Tyrosine-protein phosphatase" evidence="6">
    <location>
        <begin position="57"/>
        <end position="218"/>
    </location>
</feature>
<evidence type="ECO:0000256" key="2">
    <source>
        <dbReference type="ARBA" id="ARBA00013064"/>
    </source>
</evidence>
<dbReference type="PANTHER" id="PTHR10159:SF519">
    <property type="entry name" value="DUAL SPECIFICITY PROTEIN PHOSPHATASE MPK3"/>
    <property type="match status" value="1"/>
</dbReference>
<dbReference type="Gene3D" id="3.90.190.10">
    <property type="entry name" value="Protein tyrosine phosphatase superfamily"/>
    <property type="match status" value="1"/>
</dbReference>
<name>A0A0C9MUY0_9FUNG</name>
<organism evidence="8">
    <name type="scientific">Mucor ambiguus</name>
    <dbReference type="NCBI Taxonomy" id="91626"/>
    <lineage>
        <taxon>Eukaryota</taxon>
        <taxon>Fungi</taxon>
        <taxon>Fungi incertae sedis</taxon>
        <taxon>Mucoromycota</taxon>
        <taxon>Mucoromycotina</taxon>
        <taxon>Mucoromycetes</taxon>
        <taxon>Mucorales</taxon>
        <taxon>Mucorineae</taxon>
        <taxon>Mucoraceae</taxon>
        <taxon>Mucor</taxon>
    </lineage>
</organism>
<keyword evidence="3" id="KW-0378">Hydrolase</keyword>
<dbReference type="GO" id="GO:0008330">
    <property type="term" value="F:protein tyrosine/threonine phosphatase activity"/>
    <property type="evidence" value="ECO:0007669"/>
    <property type="project" value="TreeGrafter"/>
</dbReference>
<dbReference type="InterPro" id="IPR020422">
    <property type="entry name" value="TYR_PHOSPHATASE_DUAL_dom"/>
</dbReference>
<reference evidence="8" key="1">
    <citation type="submission" date="2014-09" db="EMBL/GenBank/DDBJ databases">
        <title>Draft genome sequence of an oleaginous Mucoromycotina fungus Mucor ambiguus NBRC6742.</title>
        <authorList>
            <person name="Takeda I."/>
            <person name="Yamane N."/>
            <person name="Morita T."/>
            <person name="Tamano K."/>
            <person name="Machida M."/>
            <person name="Baker S."/>
            <person name="Koike H."/>
        </authorList>
    </citation>
    <scope>NUCLEOTIDE SEQUENCE</scope>
    <source>
        <strain evidence="8">NBRC 6742</strain>
    </source>
</reference>
<evidence type="ECO:0000259" key="6">
    <source>
        <dbReference type="PROSITE" id="PS50054"/>
    </source>
</evidence>
<dbReference type="Proteomes" id="UP000053815">
    <property type="component" value="Unassembled WGS sequence"/>
</dbReference>
<comment type="similarity">
    <text evidence="1">Belongs to the protein-tyrosine phosphatase family. Non-receptor class dual specificity subfamily.</text>
</comment>
<dbReference type="SMART" id="SM00195">
    <property type="entry name" value="DSPc"/>
    <property type="match status" value="1"/>
</dbReference>
<dbReference type="GO" id="GO:0043409">
    <property type="term" value="P:negative regulation of MAPK cascade"/>
    <property type="evidence" value="ECO:0007669"/>
    <property type="project" value="TreeGrafter"/>
</dbReference>
<dbReference type="OrthoDB" id="2017893at2759"/>
<dbReference type="SUPFAM" id="SSF52799">
    <property type="entry name" value="(Phosphotyrosine protein) phosphatases II"/>
    <property type="match status" value="1"/>
</dbReference>
<dbReference type="EMBL" id="DF836796">
    <property type="protein sequence ID" value="GAN11219.1"/>
    <property type="molecule type" value="Genomic_DNA"/>
</dbReference>
<dbReference type="GO" id="GO:0005737">
    <property type="term" value="C:cytoplasm"/>
    <property type="evidence" value="ECO:0007669"/>
    <property type="project" value="TreeGrafter"/>
</dbReference>
<dbReference type="Pfam" id="PF00782">
    <property type="entry name" value="DSPc"/>
    <property type="match status" value="1"/>
</dbReference>
<sequence>MSKRNLKKLALNLPSSSSREKVMPTTPIVMSNSASDQRNTKHTQDMQECTSNIYQQGPACILPNLYLGAYYNALNTTQLTRHGITCVINVASEIDVMSLPQHIEYHHIRWTHSQLDLATSGFERAIALIRTAHDRQQTVMIHCQQGIERSAALVVAFLMKSTRCTKRINAKVDEEDALAGQNWSFDRTLNFVKEKAPKVRPNMELLYQLREYEQSIPIEYQHLYQVSARAEKRHNIRNRTKRSESIACSKPSVTSDTPLTSSTSLRSLKQTMYYQRPRSASVRDSSSSANMIFATAPFTAATKSSTSAKQVNKQPLAIAALIIVLVAMYQRESRPLYSTTHKCKPKDSNDALNTAVDSSDSGSSSSNNNNNRHLGTQFLKPVFPIY</sequence>
<feature type="compositionally biased region" description="Low complexity" evidence="5">
    <location>
        <begin position="252"/>
        <end position="261"/>
    </location>
</feature>
<accession>A0A0C9MUY0</accession>
<keyword evidence="4" id="KW-0904">Protein phosphatase</keyword>
<proteinExistence type="inferred from homology"/>
<feature type="compositionally biased region" description="Low complexity" evidence="5">
    <location>
        <begin position="357"/>
        <end position="371"/>
    </location>
</feature>
<keyword evidence="9" id="KW-1185">Reference proteome</keyword>
<evidence type="ECO:0000313" key="9">
    <source>
        <dbReference type="Proteomes" id="UP000053815"/>
    </source>
</evidence>
<dbReference type="AlphaFoldDB" id="A0A0C9MUY0"/>
<protein>
    <recommendedName>
        <fullName evidence="2">protein-tyrosine-phosphatase</fullName>
        <ecNumber evidence="2">3.1.3.48</ecNumber>
    </recommendedName>
</protein>
<dbReference type="InterPro" id="IPR029021">
    <property type="entry name" value="Prot-tyrosine_phosphatase-like"/>
</dbReference>
<dbReference type="InterPro" id="IPR000340">
    <property type="entry name" value="Dual-sp_phosphatase_cat-dom"/>
</dbReference>
<dbReference type="InterPro" id="IPR000387">
    <property type="entry name" value="Tyr_Pase_dom"/>
</dbReference>
<dbReference type="PROSITE" id="PS50054">
    <property type="entry name" value="TYR_PHOSPHATASE_DUAL"/>
    <property type="match status" value="1"/>
</dbReference>